<accession>A0A8J7ARL8</accession>
<evidence type="ECO:0000313" key="2">
    <source>
        <dbReference type="EMBL" id="MBE9114836.1"/>
    </source>
</evidence>
<organism evidence="2 3">
    <name type="scientific">Lusitaniella coriacea LEGE 07157</name>
    <dbReference type="NCBI Taxonomy" id="945747"/>
    <lineage>
        <taxon>Bacteria</taxon>
        <taxon>Bacillati</taxon>
        <taxon>Cyanobacteriota</taxon>
        <taxon>Cyanophyceae</taxon>
        <taxon>Spirulinales</taxon>
        <taxon>Lusitaniellaceae</taxon>
        <taxon>Lusitaniella</taxon>
    </lineage>
</organism>
<dbReference type="AlphaFoldDB" id="A0A8J7ARL8"/>
<keyword evidence="3" id="KW-1185">Reference proteome</keyword>
<dbReference type="Pfam" id="PF20065">
    <property type="entry name" value="DUF6464"/>
    <property type="match status" value="1"/>
</dbReference>
<reference evidence="2" key="1">
    <citation type="submission" date="2020-10" db="EMBL/GenBank/DDBJ databases">
        <authorList>
            <person name="Castelo-Branco R."/>
            <person name="Eusebio N."/>
            <person name="Adriana R."/>
            <person name="Vieira A."/>
            <person name="Brugerolle De Fraissinette N."/>
            <person name="Rezende De Castro R."/>
            <person name="Schneider M.P."/>
            <person name="Vasconcelos V."/>
            <person name="Leao P.N."/>
        </authorList>
    </citation>
    <scope>NUCLEOTIDE SEQUENCE</scope>
    <source>
        <strain evidence="2">LEGE 07157</strain>
    </source>
</reference>
<dbReference type="Proteomes" id="UP000654482">
    <property type="component" value="Unassembled WGS sequence"/>
</dbReference>
<gene>
    <name evidence="2" type="ORF">IQ249_02895</name>
</gene>
<proteinExistence type="predicted"/>
<feature type="transmembrane region" description="Helical" evidence="1">
    <location>
        <begin position="6"/>
        <end position="25"/>
    </location>
</feature>
<dbReference type="InterPro" id="IPR045589">
    <property type="entry name" value="DUF6464"/>
</dbReference>
<evidence type="ECO:0000313" key="3">
    <source>
        <dbReference type="Proteomes" id="UP000654482"/>
    </source>
</evidence>
<name>A0A8J7ARL8_9CYAN</name>
<sequence>MLEVVLIFVLALVPFFLGFFLVRKAKRRWQARLRRIRSVASFRARSTMPHAASGDTFDIHDYFIGNLSCRYNARSPYIRCAINPNGPCENCPHYQPRQS</sequence>
<evidence type="ECO:0000256" key="1">
    <source>
        <dbReference type="SAM" id="Phobius"/>
    </source>
</evidence>
<keyword evidence="1" id="KW-1133">Transmembrane helix</keyword>
<keyword evidence="1" id="KW-0812">Transmembrane</keyword>
<keyword evidence="1" id="KW-0472">Membrane</keyword>
<dbReference type="EMBL" id="JADEWZ010000003">
    <property type="protein sequence ID" value="MBE9114836.1"/>
    <property type="molecule type" value="Genomic_DNA"/>
</dbReference>
<protein>
    <submittedName>
        <fullName evidence="2">Uncharacterized protein</fullName>
    </submittedName>
</protein>
<dbReference type="RefSeq" id="WP_194027922.1">
    <property type="nucleotide sequence ID" value="NZ_JADEWZ010000003.1"/>
</dbReference>
<comment type="caution">
    <text evidence="2">The sequence shown here is derived from an EMBL/GenBank/DDBJ whole genome shotgun (WGS) entry which is preliminary data.</text>
</comment>